<name>A0A3R6WJ70_9STRA</name>
<evidence type="ECO:0000313" key="3">
    <source>
        <dbReference type="Proteomes" id="UP000285060"/>
    </source>
</evidence>
<organism evidence="1 3">
    <name type="scientific">Aphanomyces invadans</name>
    <dbReference type="NCBI Taxonomy" id="157072"/>
    <lineage>
        <taxon>Eukaryota</taxon>
        <taxon>Sar</taxon>
        <taxon>Stramenopiles</taxon>
        <taxon>Oomycota</taxon>
        <taxon>Saprolegniomycetes</taxon>
        <taxon>Saprolegniales</taxon>
        <taxon>Verrucalvaceae</taxon>
        <taxon>Aphanomyces</taxon>
    </lineage>
</organism>
<dbReference type="EMBL" id="QUSY01000734">
    <property type="protein sequence ID" value="RHY27626.1"/>
    <property type="molecule type" value="Genomic_DNA"/>
</dbReference>
<dbReference type="Proteomes" id="UP000285060">
    <property type="component" value="Unassembled WGS sequence"/>
</dbReference>
<keyword evidence="3" id="KW-1185">Reference proteome</keyword>
<dbReference type="VEuPathDB" id="FungiDB:H310_10407"/>
<dbReference type="Gene3D" id="3.30.420.10">
    <property type="entry name" value="Ribonuclease H-like superfamily/Ribonuclease H"/>
    <property type="match status" value="1"/>
</dbReference>
<sequence>MDHERGVMFDSKIGMWPVVDYLPAARNTRNRPAGTMVTTLVNVNAAVYRDYIMSRVIPAIKAKFPSRNKHVVLQHDNATPHAAITDELLATVSTDGWTFVVRSQPPNSPDLNVLDLGFFASIQSLQYKSVSRTVDDIIEATLSAFECLGVEKLENVFLTFQAVMRLVIQHSGDNQFRLPHLGKDALRRAGALMENVSCPVALLA</sequence>
<evidence type="ECO:0000313" key="2">
    <source>
        <dbReference type="EMBL" id="RHY27629.1"/>
    </source>
</evidence>
<protein>
    <recommendedName>
        <fullName evidence="4">Tc1-like transposase DDE domain-containing protein</fullName>
    </recommendedName>
</protein>
<reference evidence="1 3" key="1">
    <citation type="submission" date="2018-08" db="EMBL/GenBank/DDBJ databases">
        <title>Aphanomyces genome sequencing and annotation.</title>
        <authorList>
            <person name="Minardi D."/>
            <person name="Oidtmann B."/>
            <person name="Van Der Giezen M."/>
            <person name="Studholme D.J."/>
        </authorList>
    </citation>
    <scope>NUCLEOTIDE SEQUENCE [LARGE SCALE GENOMIC DNA]</scope>
    <source>
        <strain evidence="1 3">NJM0002</strain>
    </source>
</reference>
<evidence type="ECO:0000313" key="1">
    <source>
        <dbReference type="EMBL" id="RHY27626.1"/>
    </source>
</evidence>
<dbReference type="GO" id="GO:0003676">
    <property type="term" value="F:nucleic acid binding"/>
    <property type="evidence" value="ECO:0007669"/>
    <property type="project" value="InterPro"/>
</dbReference>
<dbReference type="InterPro" id="IPR036397">
    <property type="entry name" value="RNaseH_sf"/>
</dbReference>
<dbReference type="PANTHER" id="PTHR47169">
    <property type="entry name" value="OS01G0541250 PROTEIN"/>
    <property type="match status" value="1"/>
</dbReference>
<comment type="caution">
    <text evidence="1">The sequence shown here is derived from an EMBL/GenBank/DDBJ whole genome shotgun (WGS) entry which is preliminary data.</text>
</comment>
<dbReference type="AlphaFoldDB" id="A0A3R6WJ70"/>
<dbReference type="EMBL" id="QUSY01000734">
    <property type="protein sequence ID" value="RHY27629.1"/>
    <property type="molecule type" value="Genomic_DNA"/>
</dbReference>
<proteinExistence type="predicted"/>
<evidence type="ECO:0008006" key="4">
    <source>
        <dbReference type="Google" id="ProtNLM"/>
    </source>
</evidence>
<gene>
    <name evidence="1" type="ORF">DYB32_006657</name>
    <name evidence="2" type="ORF">DYB32_006665</name>
</gene>
<accession>A0A3R6WJ70</accession>
<dbReference type="PANTHER" id="PTHR47169:SF2">
    <property type="entry name" value="OS01G0541250 PROTEIN"/>
    <property type="match status" value="1"/>
</dbReference>